<dbReference type="InterPro" id="IPR001296">
    <property type="entry name" value="Glyco_trans_1"/>
</dbReference>
<name>A0A4Q0U706_9BACT</name>
<gene>
    <name evidence="3" type="ORF">K8V47_01010</name>
</gene>
<dbReference type="InterPro" id="IPR028098">
    <property type="entry name" value="Glyco_trans_4-like_N"/>
</dbReference>
<feature type="domain" description="Glycosyltransferase subfamily 4-like N-terminal" evidence="2">
    <location>
        <begin position="61"/>
        <end position="216"/>
    </location>
</feature>
<organism evidence="3 4">
    <name type="scientific">Candidatus Amulumruptor caecigallinarius</name>
    <dbReference type="NCBI Taxonomy" id="2109911"/>
    <lineage>
        <taxon>Bacteria</taxon>
        <taxon>Pseudomonadati</taxon>
        <taxon>Bacteroidota</taxon>
        <taxon>Bacteroidia</taxon>
        <taxon>Bacteroidales</taxon>
        <taxon>Muribaculaceae</taxon>
        <taxon>Candidatus Amulumruptor</taxon>
    </lineage>
</organism>
<dbReference type="PANTHER" id="PTHR45947:SF3">
    <property type="entry name" value="SULFOQUINOVOSYL TRANSFERASE SQD2"/>
    <property type="match status" value="1"/>
</dbReference>
<dbReference type="GO" id="GO:0016757">
    <property type="term" value="F:glycosyltransferase activity"/>
    <property type="evidence" value="ECO:0007669"/>
    <property type="project" value="UniProtKB-KW"/>
</dbReference>
<comment type="caution">
    <text evidence="3">The sequence shown here is derived from an EMBL/GenBank/DDBJ whole genome shotgun (WGS) entry which is preliminary data.</text>
</comment>
<evidence type="ECO:0000259" key="1">
    <source>
        <dbReference type="Pfam" id="PF00534"/>
    </source>
</evidence>
<dbReference type="Pfam" id="PF13439">
    <property type="entry name" value="Glyco_transf_4"/>
    <property type="match status" value="1"/>
</dbReference>
<keyword evidence="3" id="KW-0328">Glycosyltransferase</keyword>
<dbReference type="Proteomes" id="UP000711407">
    <property type="component" value="Unassembled WGS sequence"/>
</dbReference>
<evidence type="ECO:0000259" key="2">
    <source>
        <dbReference type="Pfam" id="PF13439"/>
    </source>
</evidence>
<dbReference type="Gene3D" id="3.40.50.2000">
    <property type="entry name" value="Glycogen Phosphorylase B"/>
    <property type="match status" value="2"/>
</dbReference>
<reference evidence="3" key="1">
    <citation type="journal article" date="2021" name="PeerJ">
        <title>Extensive microbial diversity within the chicken gut microbiome revealed by metagenomics and culture.</title>
        <authorList>
            <person name="Gilroy R."/>
            <person name="Ravi A."/>
            <person name="Getino M."/>
            <person name="Pursley I."/>
            <person name="Horton D.L."/>
            <person name="Alikhan N.F."/>
            <person name="Baker D."/>
            <person name="Gharbi K."/>
            <person name="Hall N."/>
            <person name="Watson M."/>
            <person name="Adriaenssens E.M."/>
            <person name="Foster-Nyarko E."/>
            <person name="Jarju S."/>
            <person name="Secka A."/>
            <person name="Antonio M."/>
            <person name="Oren A."/>
            <person name="Chaudhuri R.R."/>
            <person name="La Ragione R."/>
            <person name="Hildebrand F."/>
            <person name="Pallen M.J."/>
        </authorList>
    </citation>
    <scope>NUCLEOTIDE SEQUENCE</scope>
    <source>
        <strain evidence="3">4100</strain>
    </source>
</reference>
<protein>
    <submittedName>
        <fullName evidence="3">Glycosyltransferase</fullName>
        <ecNumber evidence="3">2.4.-.-</ecNumber>
    </submittedName>
</protein>
<evidence type="ECO:0000313" key="3">
    <source>
        <dbReference type="EMBL" id="HJE38333.1"/>
    </source>
</evidence>
<dbReference type="Pfam" id="PF00534">
    <property type="entry name" value="Glycos_transf_1"/>
    <property type="match status" value="1"/>
</dbReference>
<sequence>MRLAAINTTASPFHAPASLMLDVVRGFVDASGDNRAMVLYGRGTPQSIPGVVFHKTGNQLSVINHYLWSRTLDRQGLMSRRATAQMIEYLKEFRPDIIHLHNLHGHYLHYPSLLTALERLAVPVVITLHDMWLMTGRCCFSDKCEKWQQSCSHCPNKSYYPPTLLSHGKINHLLKSDCINRLPSVTLVAPSQWAFRRSRESLLRLCPAVIIPNGVRQDVFKPLADKPANKSDGTTTILAIANKWEARKRPDIIRGIAGLLTDDEHLLIVGDTDGLLSGLKNTTYIPPVADYGTLVDIYHRSDWTISASTNETYGMTIAESMSCGTPVIVPSDSAMAEYVSPSDGYIIGRPSPEAFIDAIRNAASDRNRLSPKSPYSRSEAVKKYLDLFATLTND</sequence>
<proteinExistence type="predicted"/>
<reference evidence="3" key="2">
    <citation type="submission" date="2021-09" db="EMBL/GenBank/DDBJ databases">
        <authorList>
            <person name="Gilroy R."/>
        </authorList>
    </citation>
    <scope>NUCLEOTIDE SEQUENCE</scope>
    <source>
        <strain evidence="3">4100</strain>
    </source>
</reference>
<dbReference type="AlphaFoldDB" id="A0A4Q0U706"/>
<dbReference type="InterPro" id="IPR050194">
    <property type="entry name" value="Glycosyltransferase_grp1"/>
</dbReference>
<dbReference type="EC" id="2.4.-.-" evidence="3"/>
<keyword evidence="3" id="KW-0808">Transferase</keyword>
<accession>A0A4Q0U706</accession>
<feature type="domain" description="Glycosyl transferase family 1" evidence="1">
    <location>
        <begin position="262"/>
        <end position="368"/>
    </location>
</feature>
<dbReference type="PANTHER" id="PTHR45947">
    <property type="entry name" value="SULFOQUINOVOSYL TRANSFERASE SQD2"/>
    <property type="match status" value="1"/>
</dbReference>
<evidence type="ECO:0000313" key="4">
    <source>
        <dbReference type="Proteomes" id="UP000711407"/>
    </source>
</evidence>
<dbReference type="SUPFAM" id="SSF53756">
    <property type="entry name" value="UDP-Glycosyltransferase/glycogen phosphorylase"/>
    <property type="match status" value="1"/>
</dbReference>
<dbReference type="EMBL" id="DYXT01000008">
    <property type="protein sequence ID" value="HJE38333.1"/>
    <property type="molecule type" value="Genomic_DNA"/>
</dbReference>